<evidence type="ECO:0000313" key="1">
    <source>
        <dbReference type="EMBL" id="KAE8321625.1"/>
    </source>
</evidence>
<gene>
    <name evidence="1" type="ORF">BDV39DRAFT_210550</name>
</gene>
<evidence type="ECO:0000313" key="2">
    <source>
        <dbReference type="Proteomes" id="UP000325945"/>
    </source>
</evidence>
<dbReference type="AlphaFoldDB" id="A0A5N6WL94"/>
<sequence>MSQDAPSPMANSQTIDFATLASRDTEEVCRIVESATDDRFFYLNLRGWKDVQEAQRRESKDGDSLMPMDISLSDSNLESSEAREMGMSLFTSHVVRSSRAIHCQKWSDKASKHSMIYTSAHIL</sequence>
<dbReference type="Proteomes" id="UP000325945">
    <property type="component" value="Unassembled WGS sequence"/>
</dbReference>
<proteinExistence type="predicted"/>
<organism evidence="1 2">
    <name type="scientific">Aspergillus sergii</name>
    <dbReference type="NCBI Taxonomy" id="1034303"/>
    <lineage>
        <taxon>Eukaryota</taxon>
        <taxon>Fungi</taxon>
        <taxon>Dikarya</taxon>
        <taxon>Ascomycota</taxon>
        <taxon>Pezizomycotina</taxon>
        <taxon>Eurotiomycetes</taxon>
        <taxon>Eurotiomycetidae</taxon>
        <taxon>Eurotiales</taxon>
        <taxon>Aspergillaceae</taxon>
        <taxon>Aspergillus</taxon>
        <taxon>Aspergillus subgen. Circumdati</taxon>
    </lineage>
</organism>
<protein>
    <submittedName>
        <fullName evidence="1">Uncharacterized protein</fullName>
    </submittedName>
</protein>
<keyword evidence="2" id="KW-1185">Reference proteome</keyword>
<accession>A0A5N6WL94</accession>
<dbReference type="EMBL" id="ML741864">
    <property type="protein sequence ID" value="KAE8321625.1"/>
    <property type="molecule type" value="Genomic_DNA"/>
</dbReference>
<name>A0A5N6WL94_9EURO</name>
<reference evidence="2" key="1">
    <citation type="submission" date="2019-04" db="EMBL/GenBank/DDBJ databases">
        <title>Friends and foes A comparative genomics studyof 23 Aspergillus species from section Flavi.</title>
        <authorList>
            <consortium name="DOE Joint Genome Institute"/>
            <person name="Kjaerbolling I."/>
            <person name="Vesth T."/>
            <person name="Frisvad J.C."/>
            <person name="Nybo J.L."/>
            <person name="Theobald S."/>
            <person name="Kildgaard S."/>
            <person name="Isbrandt T."/>
            <person name="Kuo A."/>
            <person name="Sato A."/>
            <person name="Lyhne E.K."/>
            <person name="Kogle M.E."/>
            <person name="Wiebenga A."/>
            <person name="Kun R.S."/>
            <person name="Lubbers R.J."/>
            <person name="Makela M.R."/>
            <person name="Barry K."/>
            <person name="Chovatia M."/>
            <person name="Clum A."/>
            <person name="Daum C."/>
            <person name="Haridas S."/>
            <person name="He G."/>
            <person name="LaButti K."/>
            <person name="Lipzen A."/>
            <person name="Mondo S."/>
            <person name="Riley R."/>
            <person name="Salamov A."/>
            <person name="Simmons B.A."/>
            <person name="Magnuson J.K."/>
            <person name="Henrissat B."/>
            <person name="Mortensen U.H."/>
            <person name="Larsen T.O."/>
            <person name="Devries R.P."/>
            <person name="Grigoriev I.V."/>
            <person name="Machida M."/>
            <person name="Baker S.E."/>
            <person name="Andersen M.R."/>
        </authorList>
    </citation>
    <scope>NUCLEOTIDE SEQUENCE [LARGE SCALE GENOMIC DNA]</scope>
    <source>
        <strain evidence="2">CBS 130017</strain>
    </source>
</reference>